<evidence type="ECO:0000313" key="2">
    <source>
        <dbReference type="EMBL" id="GGM25067.1"/>
    </source>
</evidence>
<dbReference type="AlphaFoldDB" id="A0A917TJ34"/>
<dbReference type="EMBL" id="BMNB01000002">
    <property type="protein sequence ID" value="GGM25067.1"/>
    <property type="molecule type" value="Genomic_DNA"/>
</dbReference>
<gene>
    <name evidence="2" type="ORF">GCM10011608_07400</name>
</gene>
<name>A0A917TJ34_9ACTN</name>
<dbReference type="Pfam" id="PF14062">
    <property type="entry name" value="DUF4253"/>
    <property type="match status" value="1"/>
</dbReference>
<dbReference type="Proteomes" id="UP000608890">
    <property type="component" value="Unassembled WGS sequence"/>
</dbReference>
<reference evidence="2" key="1">
    <citation type="journal article" date="2014" name="Int. J. Syst. Evol. Microbiol.">
        <title>Complete genome sequence of Corynebacterium casei LMG S-19264T (=DSM 44701T), isolated from a smear-ripened cheese.</title>
        <authorList>
            <consortium name="US DOE Joint Genome Institute (JGI-PGF)"/>
            <person name="Walter F."/>
            <person name="Albersmeier A."/>
            <person name="Kalinowski J."/>
            <person name="Ruckert C."/>
        </authorList>
    </citation>
    <scope>NUCLEOTIDE SEQUENCE</scope>
    <source>
        <strain evidence="2">CGMCC 4.7312</strain>
    </source>
</reference>
<organism evidence="2 3">
    <name type="scientific">Micromonospora sonchi</name>
    <dbReference type="NCBI Taxonomy" id="1763543"/>
    <lineage>
        <taxon>Bacteria</taxon>
        <taxon>Bacillati</taxon>
        <taxon>Actinomycetota</taxon>
        <taxon>Actinomycetes</taxon>
        <taxon>Micromonosporales</taxon>
        <taxon>Micromonosporaceae</taxon>
        <taxon>Micromonospora</taxon>
    </lineage>
</organism>
<dbReference type="RefSeq" id="WP_229705661.1">
    <property type="nucleotide sequence ID" value="NZ_BMNB01000002.1"/>
</dbReference>
<accession>A0A917TJ34</accession>
<keyword evidence="3" id="KW-1185">Reference proteome</keyword>
<reference evidence="2" key="2">
    <citation type="submission" date="2020-09" db="EMBL/GenBank/DDBJ databases">
        <authorList>
            <person name="Sun Q."/>
            <person name="Zhou Y."/>
        </authorList>
    </citation>
    <scope>NUCLEOTIDE SEQUENCE</scope>
    <source>
        <strain evidence="2">CGMCC 4.7312</strain>
    </source>
</reference>
<evidence type="ECO:0000313" key="3">
    <source>
        <dbReference type="Proteomes" id="UP000608890"/>
    </source>
</evidence>
<dbReference type="InterPro" id="IPR025349">
    <property type="entry name" value="DUF4253"/>
</dbReference>
<proteinExistence type="predicted"/>
<sequence>MTSQLNEMPADLVELFADEESRTRTLAVPLPPGGTVRGDEGDGERPVLWVSDGPAPAGLWSRLHAAHDDSALWPLLLDSLPGDPSRPWDRGELWPRPAFSSAEHDVERLLAGWWASYTGTDDDTDMLAPAERLAVTAPYGLDWPGLASAARPRVAPQRHAEHWAEQLSQAQPTMRLGLVAAACGSDALAAMGWQGALNYTNDTGKLAAVLRSWEDRFGVRAIGVGFAELYLSVAAPPKDLAEALPIAAEHFAFCPDNIWQGQRPCTLAAYADRLVDAPTWAFWWD</sequence>
<feature type="domain" description="DUF4253" evidence="1">
    <location>
        <begin position="175"/>
        <end position="285"/>
    </location>
</feature>
<evidence type="ECO:0000259" key="1">
    <source>
        <dbReference type="Pfam" id="PF14062"/>
    </source>
</evidence>
<comment type="caution">
    <text evidence="2">The sequence shown here is derived from an EMBL/GenBank/DDBJ whole genome shotgun (WGS) entry which is preliminary data.</text>
</comment>
<protein>
    <recommendedName>
        <fullName evidence="1">DUF4253 domain-containing protein</fullName>
    </recommendedName>
</protein>